<dbReference type="PANTHER" id="PTHR43674">
    <property type="entry name" value="NITRILASE C965.09-RELATED"/>
    <property type="match status" value="1"/>
</dbReference>
<dbReference type="OrthoDB" id="9760188at2"/>
<name>A0A3R5UZG9_9BACT</name>
<evidence type="ECO:0000256" key="1">
    <source>
        <dbReference type="ARBA" id="ARBA00022801"/>
    </source>
</evidence>
<organism evidence="3 4">
    <name type="scientific">Geovibrio thiophilus</name>
    <dbReference type="NCBI Taxonomy" id="139438"/>
    <lineage>
        <taxon>Bacteria</taxon>
        <taxon>Pseudomonadati</taxon>
        <taxon>Deferribacterota</taxon>
        <taxon>Deferribacteres</taxon>
        <taxon>Deferribacterales</taxon>
        <taxon>Geovibrionaceae</taxon>
        <taxon>Geovibrio</taxon>
    </lineage>
</organism>
<dbReference type="PANTHER" id="PTHR43674:SF2">
    <property type="entry name" value="BETA-UREIDOPROPIONASE"/>
    <property type="match status" value="1"/>
</dbReference>
<dbReference type="Gene3D" id="3.60.110.10">
    <property type="entry name" value="Carbon-nitrogen hydrolase"/>
    <property type="match status" value="1"/>
</dbReference>
<gene>
    <name evidence="3" type="ORF">EP073_12860</name>
</gene>
<reference evidence="3 4" key="1">
    <citation type="submission" date="2019-01" db="EMBL/GenBank/DDBJ databases">
        <title>Geovibrio thiophilus DSM 11263, complete genome.</title>
        <authorList>
            <person name="Spring S."/>
            <person name="Bunk B."/>
            <person name="Sproer C."/>
        </authorList>
    </citation>
    <scope>NUCLEOTIDE SEQUENCE [LARGE SCALE GENOMIC DNA]</scope>
    <source>
        <strain evidence="3 4">DSM 11263</strain>
    </source>
</reference>
<dbReference type="AlphaFoldDB" id="A0A3R5UZG9"/>
<dbReference type="GO" id="GO:0033388">
    <property type="term" value="P:putrescine biosynthetic process from arginine"/>
    <property type="evidence" value="ECO:0007669"/>
    <property type="project" value="TreeGrafter"/>
</dbReference>
<feature type="domain" description="CN hydrolase" evidence="2">
    <location>
        <begin position="1"/>
        <end position="251"/>
    </location>
</feature>
<dbReference type="SUPFAM" id="SSF56317">
    <property type="entry name" value="Carbon-nitrogen hydrolase"/>
    <property type="match status" value="1"/>
</dbReference>
<dbReference type="InterPro" id="IPR036526">
    <property type="entry name" value="C-N_Hydrolase_sf"/>
</dbReference>
<dbReference type="RefSeq" id="WP_128467568.1">
    <property type="nucleotide sequence ID" value="NZ_CP035108.1"/>
</dbReference>
<dbReference type="PROSITE" id="PS50263">
    <property type="entry name" value="CN_HYDROLASE"/>
    <property type="match status" value="1"/>
</dbReference>
<sequence>MRVCLAQIKPFLGDTAKNLKLHEEYIEKAVAEKCDVIVFPELSLTGYYLLDYVSDVAMKTDDRMIKKIVALSKDISIVFGFVFEGEDNLFYNVSAYAEKGRLVHLHKKVYLPDYTMFEEARYFAAGKEFSVFETAIGRCGILICEDALHTSSIYILSRMGVQTVFIPSNSPARGVVGDGLEAASIWQTSNKYTASLLTVNLVYVNRVGVEDGVAFWGGSEAYSALGSRKARLPQFEETMGIVELEQEDIRLARIHSPFYRDEKSHILLDYLKGD</sequence>
<dbReference type="InterPro" id="IPR050345">
    <property type="entry name" value="Aliph_Amidase/BUP"/>
</dbReference>
<protein>
    <submittedName>
        <fullName evidence="3">Hydrolase</fullName>
    </submittedName>
</protein>
<dbReference type="KEGG" id="gtl:EP073_12860"/>
<keyword evidence="4" id="KW-1185">Reference proteome</keyword>
<keyword evidence="1 3" id="KW-0378">Hydrolase</keyword>
<dbReference type="EMBL" id="CP035108">
    <property type="protein sequence ID" value="QAR34263.1"/>
    <property type="molecule type" value="Genomic_DNA"/>
</dbReference>
<evidence type="ECO:0000313" key="4">
    <source>
        <dbReference type="Proteomes" id="UP000287502"/>
    </source>
</evidence>
<dbReference type="GO" id="GO:0050126">
    <property type="term" value="F:N-carbamoylputrescine amidase activity"/>
    <property type="evidence" value="ECO:0007669"/>
    <property type="project" value="TreeGrafter"/>
</dbReference>
<proteinExistence type="predicted"/>
<dbReference type="Pfam" id="PF00795">
    <property type="entry name" value="CN_hydrolase"/>
    <property type="match status" value="1"/>
</dbReference>
<evidence type="ECO:0000313" key="3">
    <source>
        <dbReference type="EMBL" id="QAR34263.1"/>
    </source>
</evidence>
<dbReference type="Proteomes" id="UP000287502">
    <property type="component" value="Chromosome"/>
</dbReference>
<dbReference type="InterPro" id="IPR003010">
    <property type="entry name" value="C-N_Hydrolase"/>
</dbReference>
<dbReference type="CDD" id="cd07586">
    <property type="entry name" value="nitrilase_8"/>
    <property type="match status" value="1"/>
</dbReference>
<evidence type="ECO:0000259" key="2">
    <source>
        <dbReference type="PROSITE" id="PS50263"/>
    </source>
</evidence>
<accession>A0A3R5UZG9</accession>